<evidence type="ECO:0000256" key="5">
    <source>
        <dbReference type="ARBA" id="ARBA00022989"/>
    </source>
</evidence>
<comment type="catalytic activity">
    <reaction evidence="7">
        <text>L-cysteinyl-[prolipoprotein] + a 1,2-diacyl-sn-glycero-3-phospho-(1'-sn-glycerol) = an S-1,2-diacyl-sn-glyceryl-L-cysteinyl-[prolipoprotein] + sn-glycerol 1-phosphate + H(+)</text>
        <dbReference type="Rhea" id="RHEA:56712"/>
        <dbReference type="Rhea" id="RHEA-COMP:14679"/>
        <dbReference type="Rhea" id="RHEA-COMP:14680"/>
        <dbReference type="ChEBI" id="CHEBI:15378"/>
        <dbReference type="ChEBI" id="CHEBI:29950"/>
        <dbReference type="ChEBI" id="CHEBI:57685"/>
        <dbReference type="ChEBI" id="CHEBI:64716"/>
        <dbReference type="ChEBI" id="CHEBI:140658"/>
        <dbReference type="EC" id="2.5.1.145"/>
    </reaction>
</comment>
<keyword evidence="2 7" id="KW-1003">Cell membrane</keyword>
<dbReference type="RefSeq" id="WP_054403806.1">
    <property type="nucleotide sequence ID" value="NZ_LIUT01000002.1"/>
</dbReference>
<dbReference type="AlphaFoldDB" id="A0A0M1NZU5"/>
<evidence type="ECO:0000256" key="1">
    <source>
        <dbReference type="ARBA" id="ARBA00007150"/>
    </source>
</evidence>
<dbReference type="Pfam" id="PF01790">
    <property type="entry name" value="LGT"/>
    <property type="match status" value="1"/>
</dbReference>
<comment type="similarity">
    <text evidence="1 7">Belongs to the Lgt family.</text>
</comment>
<keyword evidence="4 7" id="KW-0812">Transmembrane</keyword>
<evidence type="ECO:0000256" key="7">
    <source>
        <dbReference type="HAMAP-Rule" id="MF_01147"/>
    </source>
</evidence>
<dbReference type="NCBIfam" id="TIGR00544">
    <property type="entry name" value="lgt"/>
    <property type="match status" value="1"/>
</dbReference>
<dbReference type="OrthoDB" id="871140at2"/>
<accession>A0A0M1NZU5</accession>
<evidence type="ECO:0000313" key="9">
    <source>
        <dbReference type="EMBL" id="KOR87667.1"/>
    </source>
</evidence>
<dbReference type="GO" id="GO:0008961">
    <property type="term" value="F:phosphatidylglycerol-prolipoprotein diacylglyceryl transferase activity"/>
    <property type="evidence" value="ECO:0007669"/>
    <property type="project" value="UniProtKB-UniRule"/>
</dbReference>
<feature type="region of interest" description="Disordered" evidence="8">
    <location>
        <begin position="302"/>
        <end position="377"/>
    </location>
</feature>
<sequence length="377" mass="41801">MQTLLLDPVAFSIGSLRVHWYGLILGLGALTGLLLAIREGKRFGVPQEFLMDLVLFGVPSAIIGARIYYVAFKWEDYKDNFLDVFKTWNGGIAIYGALIGAVICALIFVRKKGYSFWRIADICAPSLLVGQMIGRWGNFVNQEAYGGPVSDSFLRGELHLPDFIVNQMNVQGVFHHPTFLYESIWNLLGIVLLMIIRRQKFLRAGELFIGYFIWYSIGRFFIEALRTDSLAFQGSTGVADLINNVLWAPMTWMGFELGHLDPAYGNIRISQLLSILIVIGGIVLIIVRRVTGRAQVRYSDPIVNTKTGAGPTPEADLQAHHASKPSVPASEKNAGQVQKAGEPADGKLHMQSQDTEAGSNRTEDTPVIKPDTEDKKE</sequence>
<comment type="function">
    <text evidence="7">Catalyzes the transfer of the diacylglyceryl group from phosphatidylglycerol to the sulfhydryl group of the N-terminal cysteine of a prolipoprotein, the first step in the formation of mature lipoproteins.</text>
</comment>
<dbReference type="GO" id="GO:0042158">
    <property type="term" value="P:lipoprotein biosynthetic process"/>
    <property type="evidence" value="ECO:0007669"/>
    <property type="project" value="UniProtKB-UniRule"/>
</dbReference>
<evidence type="ECO:0000256" key="8">
    <source>
        <dbReference type="SAM" id="MobiDB-lite"/>
    </source>
</evidence>
<dbReference type="HAMAP" id="MF_01147">
    <property type="entry name" value="Lgt"/>
    <property type="match status" value="1"/>
</dbReference>
<dbReference type="GO" id="GO:0005886">
    <property type="term" value="C:plasma membrane"/>
    <property type="evidence" value="ECO:0007669"/>
    <property type="project" value="UniProtKB-SubCell"/>
</dbReference>
<proteinExistence type="inferred from homology"/>
<dbReference type="PATRIC" id="fig|1705565.3.peg.382"/>
<comment type="caution">
    <text evidence="9">The sequence shown here is derived from an EMBL/GenBank/DDBJ whole genome shotgun (WGS) entry which is preliminary data.</text>
</comment>
<feature type="binding site" evidence="7">
    <location>
        <position position="135"/>
    </location>
    <ligand>
        <name>a 1,2-diacyl-sn-glycero-3-phospho-(1'-sn-glycerol)</name>
        <dbReference type="ChEBI" id="CHEBI:64716"/>
    </ligand>
</feature>
<protein>
    <recommendedName>
        <fullName evidence="7">Phosphatidylglycerol--prolipoprotein diacylglyceryl transferase</fullName>
        <ecNumber evidence="7">2.5.1.145</ecNumber>
    </recommendedName>
</protein>
<evidence type="ECO:0000256" key="6">
    <source>
        <dbReference type="ARBA" id="ARBA00023136"/>
    </source>
</evidence>
<feature type="transmembrane region" description="Helical" evidence="7">
    <location>
        <begin position="92"/>
        <end position="109"/>
    </location>
</feature>
<dbReference type="PANTHER" id="PTHR30589">
    <property type="entry name" value="PROLIPOPROTEIN DIACYLGLYCERYL TRANSFERASE"/>
    <property type="match status" value="1"/>
</dbReference>
<dbReference type="PANTHER" id="PTHR30589:SF0">
    <property type="entry name" value="PHOSPHATIDYLGLYCEROL--PROLIPOPROTEIN DIACYLGLYCERYL TRANSFERASE"/>
    <property type="match status" value="1"/>
</dbReference>
<dbReference type="UniPathway" id="UPA00664"/>
<evidence type="ECO:0000256" key="2">
    <source>
        <dbReference type="ARBA" id="ARBA00022475"/>
    </source>
</evidence>
<feature type="compositionally biased region" description="Basic and acidic residues" evidence="8">
    <location>
        <begin position="361"/>
        <end position="377"/>
    </location>
</feature>
<organism evidence="9 10">
    <name type="scientific">Paenibacillus solani</name>
    <dbReference type="NCBI Taxonomy" id="1705565"/>
    <lineage>
        <taxon>Bacteria</taxon>
        <taxon>Bacillati</taxon>
        <taxon>Bacillota</taxon>
        <taxon>Bacilli</taxon>
        <taxon>Bacillales</taxon>
        <taxon>Paenibacillaceae</taxon>
        <taxon>Paenibacillus</taxon>
    </lineage>
</organism>
<keyword evidence="5 7" id="KW-1133">Transmembrane helix</keyword>
<gene>
    <name evidence="7" type="primary">lgt</name>
    <name evidence="9" type="ORF">AM231_17380</name>
</gene>
<reference evidence="10" key="1">
    <citation type="submission" date="2015-08" db="EMBL/GenBank/DDBJ databases">
        <title>Genome sequencing project for genomic taxonomy and phylogenomics of Bacillus-like bacteria.</title>
        <authorList>
            <person name="Liu B."/>
            <person name="Wang J."/>
            <person name="Zhu Y."/>
            <person name="Liu G."/>
            <person name="Chen Q."/>
            <person name="Chen Z."/>
            <person name="Lan J."/>
            <person name="Che J."/>
            <person name="Ge C."/>
            <person name="Shi H."/>
            <person name="Pan Z."/>
            <person name="Liu X."/>
        </authorList>
    </citation>
    <scope>NUCLEOTIDE SEQUENCE [LARGE SCALE GENOMIC DNA]</scope>
    <source>
        <strain evidence="10">FJAT-22460</strain>
    </source>
</reference>
<keyword evidence="3 7" id="KW-0808">Transferase</keyword>
<feature type="compositionally biased region" description="Polar residues" evidence="8">
    <location>
        <begin position="350"/>
        <end position="360"/>
    </location>
</feature>
<dbReference type="EMBL" id="LIUT01000002">
    <property type="protein sequence ID" value="KOR87667.1"/>
    <property type="molecule type" value="Genomic_DNA"/>
</dbReference>
<evidence type="ECO:0000256" key="3">
    <source>
        <dbReference type="ARBA" id="ARBA00022679"/>
    </source>
</evidence>
<evidence type="ECO:0000313" key="10">
    <source>
        <dbReference type="Proteomes" id="UP000036932"/>
    </source>
</evidence>
<feature type="transmembrane region" description="Helical" evidence="7">
    <location>
        <begin position="49"/>
        <end position="72"/>
    </location>
</feature>
<dbReference type="EC" id="2.5.1.145" evidence="7"/>
<evidence type="ECO:0000256" key="4">
    <source>
        <dbReference type="ARBA" id="ARBA00022692"/>
    </source>
</evidence>
<keyword evidence="10" id="KW-1185">Reference proteome</keyword>
<keyword evidence="6 7" id="KW-0472">Membrane</keyword>
<feature type="transmembrane region" description="Helical" evidence="7">
    <location>
        <begin position="208"/>
        <end position="225"/>
    </location>
</feature>
<dbReference type="PROSITE" id="PS01311">
    <property type="entry name" value="LGT"/>
    <property type="match status" value="1"/>
</dbReference>
<dbReference type="InterPro" id="IPR001640">
    <property type="entry name" value="Lgt"/>
</dbReference>
<dbReference type="Proteomes" id="UP000036932">
    <property type="component" value="Unassembled WGS sequence"/>
</dbReference>
<feature type="transmembrane region" description="Helical" evidence="7">
    <location>
        <begin position="269"/>
        <end position="287"/>
    </location>
</feature>
<name>A0A0M1NZU5_9BACL</name>
<feature type="transmembrane region" description="Helical" evidence="7">
    <location>
        <begin position="20"/>
        <end position="37"/>
    </location>
</feature>
<comment type="pathway">
    <text evidence="7">Protein modification; lipoprotein biosynthesis (diacylglyceryl transfer).</text>
</comment>
<comment type="subcellular location">
    <subcellularLocation>
        <location evidence="7">Cell membrane</location>
        <topology evidence="7">Multi-pass membrane protein</topology>
    </subcellularLocation>
</comment>